<feature type="chain" id="PRO_5012264835" evidence="6">
    <location>
        <begin position="21"/>
        <end position="258"/>
    </location>
</feature>
<comment type="subcellular location">
    <subcellularLocation>
        <location evidence="1">Secreted</location>
    </subcellularLocation>
</comment>
<name>A0A251U8W7_HELAN</name>
<comment type="similarity">
    <text evidence="5">Belongs to the cysteine-rich repeat secretory protein family.</text>
</comment>
<reference evidence="8" key="3">
    <citation type="submission" date="2020-06" db="EMBL/GenBank/DDBJ databases">
        <title>Helianthus annuus Genome sequencing and assembly Release 2.</title>
        <authorList>
            <person name="Gouzy J."/>
            <person name="Langlade N."/>
            <person name="Munos S."/>
        </authorList>
    </citation>
    <scope>NUCLEOTIDE SEQUENCE</scope>
    <source>
        <tissue evidence="8">Leaves</tissue>
    </source>
</reference>
<dbReference type="GO" id="GO:0005576">
    <property type="term" value="C:extracellular region"/>
    <property type="evidence" value="ECO:0007669"/>
    <property type="project" value="UniProtKB-SubCell"/>
</dbReference>
<evidence type="ECO:0000256" key="1">
    <source>
        <dbReference type="ARBA" id="ARBA00004613"/>
    </source>
</evidence>
<evidence type="ECO:0000313" key="10">
    <source>
        <dbReference type="Proteomes" id="UP000215914"/>
    </source>
</evidence>
<dbReference type="InParanoid" id="A0A251U8W7"/>
<dbReference type="PANTHER" id="PTHR32411:SF55">
    <property type="entry name" value="CYSTEINE-RICH REPEAT SECRETORY PROTEIN 55"/>
    <property type="match status" value="1"/>
</dbReference>
<evidence type="ECO:0000256" key="4">
    <source>
        <dbReference type="ARBA" id="ARBA00022737"/>
    </source>
</evidence>
<evidence type="ECO:0000259" key="7">
    <source>
        <dbReference type="PROSITE" id="PS51473"/>
    </source>
</evidence>
<reference evidence="9" key="2">
    <citation type="submission" date="2017-02" db="EMBL/GenBank/DDBJ databases">
        <title>Sunflower complete genome.</title>
        <authorList>
            <person name="Langlade N."/>
            <person name="Munos S."/>
        </authorList>
    </citation>
    <scope>NUCLEOTIDE SEQUENCE [LARGE SCALE GENOMIC DNA]</scope>
    <source>
        <tissue evidence="9">Leaves</tissue>
    </source>
</reference>
<accession>A0A251U8W7</accession>
<dbReference type="Gramene" id="mRNA:HanXRQr2_Chr08g0348421">
    <property type="protein sequence ID" value="CDS:HanXRQr2_Chr08g0348421.1"/>
    <property type="gene ID" value="HanXRQr2_Chr08g0348421"/>
</dbReference>
<evidence type="ECO:0000256" key="2">
    <source>
        <dbReference type="ARBA" id="ARBA00022525"/>
    </source>
</evidence>
<feature type="domain" description="Gnk2-homologous" evidence="7">
    <location>
        <begin position="21"/>
        <end position="123"/>
    </location>
</feature>
<keyword evidence="2" id="KW-0964">Secreted</keyword>
<keyword evidence="4" id="KW-0677">Repeat</keyword>
<protein>
    <submittedName>
        <fullName evidence="8 9">Gnk2-like domain-containing protein</fullName>
    </submittedName>
</protein>
<gene>
    <name evidence="9" type="ORF">HannXRQ_Chr08g0231681</name>
    <name evidence="8" type="ORF">HanXRQr2_Chr08g0348421</name>
</gene>
<evidence type="ECO:0000313" key="8">
    <source>
        <dbReference type="EMBL" id="KAF5796180.1"/>
    </source>
</evidence>
<keyword evidence="3 6" id="KW-0732">Signal</keyword>
<sequence>MVFFHQYFLIFALCTLYVESANPIAQFCNEFSYTITPELSQNIDSVLAKLIQNTPQTGFNITDFGDEGKEVNGIAQCRGDVPSQECTACLQTAAKEAKKMCPNQVEALIWYEYCFLRYGTRNLIEDDDMGFRVVHYNVEYVTNPRLFKETLTGLFERIRKVPLEPNSKGFGKGEVKLSDSVTLYVMIQCTRESDNTKCERCLSYVEGRFKSLCEDKKGCRIIYSMCYVRYELYSFFFGTDKKLSLVNSSMANYVVGKP</sequence>
<keyword evidence="10" id="KW-1185">Reference proteome</keyword>
<dbReference type="AlphaFoldDB" id="A0A251U8W7"/>
<evidence type="ECO:0000256" key="5">
    <source>
        <dbReference type="ARBA" id="ARBA00038515"/>
    </source>
</evidence>
<dbReference type="Proteomes" id="UP000215914">
    <property type="component" value="Chromosome 8"/>
</dbReference>
<dbReference type="OMA" id="PQMSANI"/>
<feature type="signal peptide" evidence="6">
    <location>
        <begin position="1"/>
        <end position="20"/>
    </location>
</feature>
<organism evidence="9 10">
    <name type="scientific">Helianthus annuus</name>
    <name type="common">Common sunflower</name>
    <dbReference type="NCBI Taxonomy" id="4232"/>
    <lineage>
        <taxon>Eukaryota</taxon>
        <taxon>Viridiplantae</taxon>
        <taxon>Streptophyta</taxon>
        <taxon>Embryophyta</taxon>
        <taxon>Tracheophyta</taxon>
        <taxon>Spermatophyta</taxon>
        <taxon>Magnoliopsida</taxon>
        <taxon>eudicotyledons</taxon>
        <taxon>Gunneridae</taxon>
        <taxon>Pentapetalae</taxon>
        <taxon>asterids</taxon>
        <taxon>campanulids</taxon>
        <taxon>Asterales</taxon>
        <taxon>Asteraceae</taxon>
        <taxon>Asteroideae</taxon>
        <taxon>Heliantheae alliance</taxon>
        <taxon>Heliantheae</taxon>
        <taxon>Helianthus</taxon>
    </lineage>
</organism>
<dbReference type="EMBL" id="MNCJ02000323">
    <property type="protein sequence ID" value="KAF5796180.1"/>
    <property type="molecule type" value="Genomic_DNA"/>
</dbReference>
<dbReference type="Pfam" id="PF01657">
    <property type="entry name" value="Stress-antifung"/>
    <property type="match status" value="2"/>
</dbReference>
<dbReference type="Gene3D" id="3.30.430.20">
    <property type="entry name" value="Gnk2 domain, C-X8-C-X2-C motif"/>
    <property type="match status" value="2"/>
</dbReference>
<proteinExistence type="inferred from homology"/>
<evidence type="ECO:0000256" key="6">
    <source>
        <dbReference type="SAM" id="SignalP"/>
    </source>
</evidence>
<dbReference type="PANTHER" id="PTHR32411">
    <property type="entry name" value="CYSTEINE-RICH REPEAT SECRETORY PROTEIN 38-RELATED"/>
    <property type="match status" value="1"/>
</dbReference>
<reference evidence="8 10" key="1">
    <citation type="journal article" date="2017" name="Nature">
        <title>The sunflower genome provides insights into oil metabolism, flowering and Asterid evolution.</title>
        <authorList>
            <person name="Badouin H."/>
            <person name="Gouzy J."/>
            <person name="Grassa C.J."/>
            <person name="Murat F."/>
            <person name="Staton S.E."/>
            <person name="Cottret L."/>
            <person name="Lelandais-Briere C."/>
            <person name="Owens G.L."/>
            <person name="Carrere S."/>
            <person name="Mayjonade B."/>
            <person name="Legrand L."/>
            <person name="Gill N."/>
            <person name="Kane N.C."/>
            <person name="Bowers J.E."/>
            <person name="Hubner S."/>
            <person name="Bellec A."/>
            <person name="Berard A."/>
            <person name="Berges H."/>
            <person name="Blanchet N."/>
            <person name="Boniface M.C."/>
            <person name="Brunel D."/>
            <person name="Catrice O."/>
            <person name="Chaidir N."/>
            <person name="Claudel C."/>
            <person name="Donnadieu C."/>
            <person name="Faraut T."/>
            <person name="Fievet G."/>
            <person name="Helmstetter N."/>
            <person name="King M."/>
            <person name="Knapp S.J."/>
            <person name="Lai Z."/>
            <person name="Le Paslier M.C."/>
            <person name="Lippi Y."/>
            <person name="Lorenzon L."/>
            <person name="Mandel J.R."/>
            <person name="Marage G."/>
            <person name="Marchand G."/>
            <person name="Marquand E."/>
            <person name="Bret-Mestries E."/>
            <person name="Morien E."/>
            <person name="Nambeesan S."/>
            <person name="Nguyen T."/>
            <person name="Pegot-Espagnet P."/>
            <person name="Pouilly N."/>
            <person name="Raftis F."/>
            <person name="Sallet E."/>
            <person name="Schiex T."/>
            <person name="Thomas J."/>
            <person name="Vandecasteele C."/>
            <person name="Vares D."/>
            <person name="Vear F."/>
            <person name="Vautrin S."/>
            <person name="Crespi M."/>
            <person name="Mangin B."/>
            <person name="Burke J.M."/>
            <person name="Salse J."/>
            <person name="Munos S."/>
            <person name="Vincourt P."/>
            <person name="Rieseberg L.H."/>
            <person name="Langlade N.B."/>
        </authorList>
    </citation>
    <scope>NUCLEOTIDE SEQUENCE [LARGE SCALE GENOMIC DNA]</scope>
    <source>
        <strain evidence="10">cv. SF193</strain>
        <tissue evidence="8">Leaves</tissue>
    </source>
</reference>
<dbReference type="FunCoup" id="A0A251U8W7">
    <property type="interactions" value="190"/>
</dbReference>
<dbReference type="InterPro" id="IPR002902">
    <property type="entry name" value="GNK2"/>
</dbReference>
<dbReference type="OrthoDB" id="829709at2759"/>
<evidence type="ECO:0000313" key="9">
    <source>
        <dbReference type="EMBL" id="OTG19222.1"/>
    </source>
</evidence>
<dbReference type="InterPro" id="IPR038408">
    <property type="entry name" value="GNK2_sf"/>
</dbReference>
<dbReference type="InterPro" id="IPR050581">
    <property type="entry name" value="CRR_secretory_protein"/>
</dbReference>
<evidence type="ECO:0000256" key="3">
    <source>
        <dbReference type="ARBA" id="ARBA00022729"/>
    </source>
</evidence>
<dbReference type="CDD" id="cd23509">
    <property type="entry name" value="Gnk2-like"/>
    <property type="match status" value="2"/>
</dbReference>
<dbReference type="PROSITE" id="PS51473">
    <property type="entry name" value="GNK2"/>
    <property type="match status" value="2"/>
</dbReference>
<dbReference type="EMBL" id="CM007897">
    <property type="protein sequence ID" value="OTG19222.1"/>
    <property type="molecule type" value="Genomic_DNA"/>
</dbReference>
<feature type="domain" description="Gnk2-homologous" evidence="7">
    <location>
        <begin position="129"/>
        <end position="235"/>
    </location>
</feature>